<accession>A0ACC0ZQ54</accession>
<sequence length="16" mass="2025">MSHVLRRSWDLMLFHP</sequence>
<proteinExistence type="predicted"/>
<organism evidence="1 2">
    <name type="scientific">Pistacia atlantica</name>
    <dbReference type="NCBI Taxonomy" id="434234"/>
    <lineage>
        <taxon>Eukaryota</taxon>
        <taxon>Viridiplantae</taxon>
        <taxon>Streptophyta</taxon>
        <taxon>Embryophyta</taxon>
        <taxon>Tracheophyta</taxon>
        <taxon>Spermatophyta</taxon>
        <taxon>Magnoliopsida</taxon>
        <taxon>eudicotyledons</taxon>
        <taxon>Gunneridae</taxon>
        <taxon>Pentapetalae</taxon>
        <taxon>rosids</taxon>
        <taxon>malvids</taxon>
        <taxon>Sapindales</taxon>
        <taxon>Anacardiaceae</taxon>
        <taxon>Pistacia</taxon>
    </lineage>
</organism>
<evidence type="ECO:0000313" key="2">
    <source>
        <dbReference type="Proteomes" id="UP001164250"/>
    </source>
</evidence>
<keyword evidence="2" id="KW-1185">Reference proteome</keyword>
<dbReference type="Proteomes" id="UP001164250">
    <property type="component" value="Chromosome 15"/>
</dbReference>
<evidence type="ECO:0000313" key="1">
    <source>
        <dbReference type="EMBL" id="KAJ0075191.1"/>
    </source>
</evidence>
<reference evidence="2" key="1">
    <citation type="journal article" date="2023" name="G3 (Bethesda)">
        <title>Genome assembly and association tests identify interacting loci associated with vigor, precocity, and sex in interspecific pistachio rootstocks.</title>
        <authorList>
            <person name="Palmer W."/>
            <person name="Jacygrad E."/>
            <person name="Sagayaradj S."/>
            <person name="Cavanaugh K."/>
            <person name="Han R."/>
            <person name="Bertier L."/>
            <person name="Beede B."/>
            <person name="Kafkas S."/>
            <person name="Golino D."/>
            <person name="Preece J."/>
            <person name="Michelmore R."/>
        </authorList>
    </citation>
    <scope>NUCLEOTIDE SEQUENCE [LARGE SCALE GENOMIC DNA]</scope>
</reference>
<dbReference type="EMBL" id="CM047910">
    <property type="protein sequence ID" value="KAJ0075191.1"/>
    <property type="molecule type" value="Genomic_DNA"/>
</dbReference>
<name>A0ACC0ZQ54_9ROSI</name>
<protein>
    <submittedName>
        <fullName evidence="1">Uncharacterized protein</fullName>
    </submittedName>
</protein>
<comment type="caution">
    <text evidence="1">The sequence shown here is derived from an EMBL/GenBank/DDBJ whole genome shotgun (WGS) entry which is preliminary data.</text>
</comment>
<gene>
    <name evidence="1" type="ORF">Patl1_35171</name>
</gene>